<keyword evidence="3" id="KW-0813">Transport</keyword>
<feature type="transmembrane region" description="Helical" evidence="7">
    <location>
        <begin position="323"/>
        <end position="342"/>
    </location>
</feature>
<dbReference type="InterPro" id="IPR011701">
    <property type="entry name" value="MFS"/>
</dbReference>
<feature type="transmembrane region" description="Helical" evidence="7">
    <location>
        <begin position="84"/>
        <end position="104"/>
    </location>
</feature>
<evidence type="ECO:0000256" key="6">
    <source>
        <dbReference type="ARBA" id="ARBA00023136"/>
    </source>
</evidence>
<evidence type="ECO:0000256" key="5">
    <source>
        <dbReference type="ARBA" id="ARBA00022989"/>
    </source>
</evidence>
<keyword evidence="10" id="KW-1185">Reference proteome</keyword>
<gene>
    <name evidence="9" type="ORF">K461DRAFT_323072</name>
</gene>
<keyword evidence="5 7" id="KW-1133">Transmembrane helix</keyword>
<evidence type="ECO:0000256" key="4">
    <source>
        <dbReference type="ARBA" id="ARBA00022692"/>
    </source>
</evidence>
<comment type="caution">
    <text evidence="9">The sequence shown here is derived from an EMBL/GenBank/DDBJ whole genome shotgun (WGS) entry which is preliminary data.</text>
</comment>
<dbReference type="Gene3D" id="1.20.1250.20">
    <property type="entry name" value="MFS general substrate transporter like domains"/>
    <property type="match status" value="1"/>
</dbReference>
<reference evidence="9" key="1">
    <citation type="journal article" date="2020" name="Stud. Mycol.">
        <title>101 Dothideomycetes genomes: a test case for predicting lifestyles and emergence of pathogens.</title>
        <authorList>
            <person name="Haridas S."/>
            <person name="Albert R."/>
            <person name="Binder M."/>
            <person name="Bloem J."/>
            <person name="Labutti K."/>
            <person name="Salamov A."/>
            <person name="Andreopoulos B."/>
            <person name="Baker S."/>
            <person name="Barry K."/>
            <person name="Bills G."/>
            <person name="Bluhm B."/>
            <person name="Cannon C."/>
            <person name="Castanera R."/>
            <person name="Culley D."/>
            <person name="Daum C."/>
            <person name="Ezra D."/>
            <person name="Gonzalez J."/>
            <person name="Henrissat B."/>
            <person name="Kuo A."/>
            <person name="Liang C."/>
            <person name="Lipzen A."/>
            <person name="Lutzoni F."/>
            <person name="Magnuson J."/>
            <person name="Mondo S."/>
            <person name="Nolan M."/>
            <person name="Ohm R."/>
            <person name="Pangilinan J."/>
            <person name="Park H.-J."/>
            <person name="Ramirez L."/>
            <person name="Alfaro M."/>
            <person name="Sun H."/>
            <person name="Tritt A."/>
            <person name="Yoshinaga Y."/>
            <person name="Zwiers L.-H."/>
            <person name="Turgeon B."/>
            <person name="Goodwin S."/>
            <person name="Spatafora J."/>
            <person name="Crous P."/>
            <person name="Grigoriev I."/>
        </authorList>
    </citation>
    <scope>NUCLEOTIDE SEQUENCE</scope>
    <source>
        <strain evidence="9">CBS 260.36</strain>
    </source>
</reference>
<dbReference type="Proteomes" id="UP000799439">
    <property type="component" value="Unassembled WGS sequence"/>
</dbReference>
<keyword evidence="6 7" id="KW-0472">Membrane</keyword>
<name>A0A9P4IVF6_9PEZI</name>
<feature type="transmembrane region" description="Helical" evidence="7">
    <location>
        <begin position="492"/>
        <end position="510"/>
    </location>
</feature>
<feature type="domain" description="Major facilitator superfamily (MFS) profile" evidence="8">
    <location>
        <begin position="20"/>
        <end position="523"/>
    </location>
</feature>
<dbReference type="PANTHER" id="PTHR23501">
    <property type="entry name" value="MAJOR FACILITATOR SUPERFAMILY"/>
    <property type="match status" value="1"/>
</dbReference>
<comment type="subcellular location">
    <subcellularLocation>
        <location evidence="1">Membrane</location>
        <topology evidence="1">Multi-pass membrane protein</topology>
    </subcellularLocation>
</comment>
<dbReference type="InterPro" id="IPR036259">
    <property type="entry name" value="MFS_trans_sf"/>
</dbReference>
<evidence type="ECO:0000256" key="1">
    <source>
        <dbReference type="ARBA" id="ARBA00004141"/>
    </source>
</evidence>
<feature type="transmembrane region" description="Helical" evidence="7">
    <location>
        <begin position="354"/>
        <end position="374"/>
    </location>
</feature>
<feature type="transmembrane region" description="Helical" evidence="7">
    <location>
        <begin position="380"/>
        <end position="406"/>
    </location>
</feature>
<feature type="transmembrane region" description="Helical" evidence="7">
    <location>
        <begin position="55"/>
        <end position="77"/>
    </location>
</feature>
<evidence type="ECO:0000313" key="9">
    <source>
        <dbReference type="EMBL" id="KAF2150682.1"/>
    </source>
</evidence>
<feature type="transmembrane region" description="Helical" evidence="7">
    <location>
        <begin position="110"/>
        <end position="131"/>
    </location>
</feature>
<dbReference type="SUPFAM" id="SSF103473">
    <property type="entry name" value="MFS general substrate transporter"/>
    <property type="match status" value="1"/>
</dbReference>
<dbReference type="GO" id="GO:0005886">
    <property type="term" value="C:plasma membrane"/>
    <property type="evidence" value="ECO:0007669"/>
    <property type="project" value="TreeGrafter"/>
</dbReference>
<dbReference type="EMBL" id="ML996089">
    <property type="protein sequence ID" value="KAF2150682.1"/>
    <property type="molecule type" value="Genomic_DNA"/>
</dbReference>
<dbReference type="PANTHER" id="PTHR23501:SF12">
    <property type="entry name" value="MAJOR FACILITATOR SUPERFAMILY (MFS) PROFILE DOMAIN-CONTAINING PROTEIN-RELATED"/>
    <property type="match status" value="1"/>
</dbReference>
<evidence type="ECO:0000256" key="2">
    <source>
        <dbReference type="ARBA" id="ARBA00007520"/>
    </source>
</evidence>
<dbReference type="AlphaFoldDB" id="A0A9P4IVF6"/>
<feature type="transmembrane region" description="Helical" evidence="7">
    <location>
        <begin position="215"/>
        <end position="239"/>
    </location>
</feature>
<feature type="transmembrane region" description="Helical" evidence="7">
    <location>
        <begin position="418"/>
        <end position="439"/>
    </location>
</feature>
<proteinExistence type="inferred from homology"/>
<protein>
    <submittedName>
        <fullName evidence="9">MFS general substrate transporter</fullName>
    </submittedName>
</protein>
<sequence>MERSPKAEVRAIRGFKWAMVVFSFLSSIFLFSLDNTVLADLVPIIVNQFKRVDQIAWLSVGFTVGAVVLALSFGKLYATFDAKWLYVVSSSLFLVASVLCGAAPNMSVEIVGRVLAGIGGNGMYIGTLTLIVAHTTAVERGVYLGSIGVVWGLGTVLGPVVGGGFSLVGNGGWRWAFYINPLIGCFCVAIAAFMLPATDPIPGTSQSQRFARFDYIGSVLITASMTCLVMAISFGGALFDWQSGSIIALFAVSAVLIICFAVQQVFLIFTRIEDRIFPVHYVSNFNAVLLFISTAAVNTAAFIPIYYTPIYFQFTRGDGALESAVRLLPLIFILAAVIFLNGQIITRCGYYQDWYLFGGVLLLIGGVFMSRINADTSTGYIYGMEVLIAIGAGCSVQAGYTVIYCFIKPEDGSNGISWISLAQLGGIAVGLSVAGSVFVNRAVIRLHHVLPDMDRSDLIAAVSGTSSGVLRTLPEVTRKDALEAIVNGLRQTYILVYVGAAVSLVCAAFLKRINIGKVMSGQA</sequence>
<feature type="transmembrane region" description="Helical" evidence="7">
    <location>
        <begin position="143"/>
        <end position="169"/>
    </location>
</feature>
<feature type="transmembrane region" description="Helical" evidence="7">
    <location>
        <begin position="245"/>
        <end position="269"/>
    </location>
</feature>
<evidence type="ECO:0000256" key="7">
    <source>
        <dbReference type="SAM" id="Phobius"/>
    </source>
</evidence>
<feature type="transmembrane region" description="Helical" evidence="7">
    <location>
        <begin position="281"/>
        <end position="303"/>
    </location>
</feature>
<dbReference type="InterPro" id="IPR020846">
    <property type="entry name" value="MFS_dom"/>
</dbReference>
<evidence type="ECO:0000259" key="8">
    <source>
        <dbReference type="PROSITE" id="PS50850"/>
    </source>
</evidence>
<comment type="similarity">
    <text evidence="2">Belongs to the major facilitator superfamily. TCR/Tet family.</text>
</comment>
<dbReference type="PROSITE" id="PS50850">
    <property type="entry name" value="MFS"/>
    <property type="match status" value="1"/>
</dbReference>
<keyword evidence="4 7" id="KW-0812">Transmembrane</keyword>
<dbReference type="OrthoDB" id="10021397at2759"/>
<evidence type="ECO:0000313" key="10">
    <source>
        <dbReference type="Proteomes" id="UP000799439"/>
    </source>
</evidence>
<dbReference type="GO" id="GO:0022857">
    <property type="term" value="F:transmembrane transporter activity"/>
    <property type="evidence" value="ECO:0007669"/>
    <property type="project" value="InterPro"/>
</dbReference>
<evidence type="ECO:0000256" key="3">
    <source>
        <dbReference type="ARBA" id="ARBA00022448"/>
    </source>
</evidence>
<accession>A0A9P4IVF6</accession>
<feature type="transmembrane region" description="Helical" evidence="7">
    <location>
        <begin position="175"/>
        <end position="195"/>
    </location>
</feature>
<organism evidence="9 10">
    <name type="scientific">Myriangium duriaei CBS 260.36</name>
    <dbReference type="NCBI Taxonomy" id="1168546"/>
    <lineage>
        <taxon>Eukaryota</taxon>
        <taxon>Fungi</taxon>
        <taxon>Dikarya</taxon>
        <taxon>Ascomycota</taxon>
        <taxon>Pezizomycotina</taxon>
        <taxon>Dothideomycetes</taxon>
        <taxon>Dothideomycetidae</taxon>
        <taxon>Myriangiales</taxon>
        <taxon>Myriangiaceae</taxon>
        <taxon>Myriangium</taxon>
    </lineage>
</organism>
<dbReference type="Pfam" id="PF07690">
    <property type="entry name" value="MFS_1"/>
    <property type="match status" value="1"/>
</dbReference>